<dbReference type="EnsemblMetazoa" id="XM_021042246.2">
    <property type="protein sequence ID" value="XP_020897905.1"/>
    <property type="gene ID" value="LOC110236706"/>
</dbReference>
<feature type="domain" description="Oxoglutarate/iron-dependent oxygenase C-terminal degradation" evidence="2">
    <location>
        <begin position="3"/>
        <end position="223"/>
    </location>
</feature>
<dbReference type="RefSeq" id="XP_020897905.1">
    <property type="nucleotide sequence ID" value="XM_021042246.2"/>
</dbReference>
<evidence type="ECO:0000259" key="2">
    <source>
        <dbReference type="Pfam" id="PF10637"/>
    </source>
</evidence>
<dbReference type="Proteomes" id="UP000887567">
    <property type="component" value="Unplaced"/>
</dbReference>
<dbReference type="GO" id="GO:0005506">
    <property type="term" value="F:iron ion binding"/>
    <property type="evidence" value="ECO:0007669"/>
    <property type="project" value="InterPro"/>
</dbReference>
<dbReference type="PANTHER" id="PTHR12117:SF0">
    <property type="entry name" value="PROLYL 3-HYDROXYLASE OGFOD1"/>
    <property type="match status" value="1"/>
</dbReference>
<dbReference type="PANTHER" id="PTHR12117">
    <property type="entry name" value="HISTONE ACETYLTRANSFERASE COMPLEX"/>
    <property type="match status" value="1"/>
</dbReference>
<evidence type="ECO:0000313" key="4">
    <source>
        <dbReference type="Proteomes" id="UP000887567"/>
    </source>
</evidence>
<evidence type="ECO:0000256" key="1">
    <source>
        <dbReference type="SAM" id="MobiDB-lite"/>
    </source>
</evidence>
<name>A0A913X2J3_EXADI</name>
<dbReference type="Gene3D" id="2.60.120.620">
    <property type="entry name" value="q2cbj1_9rhob like domain"/>
    <property type="match status" value="1"/>
</dbReference>
<dbReference type="InterPro" id="IPR019601">
    <property type="entry name" value="Oxoglutarate/Fe-dep_Oase_C"/>
</dbReference>
<organism evidence="3 4">
    <name type="scientific">Exaiptasia diaphana</name>
    <name type="common">Tropical sea anemone</name>
    <name type="synonym">Aiptasia pulchella</name>
    <dbReference type="NCBI Taxonomy" id="2652724"/>
    <lineage>
        <taxon>Eukaryota</taxon>
        <taxon>Metazoa</taxon>
        <taxon>Cnidaria</taxon>
        <taxon>Anthozoa</taxon>
        <taxon>Hexacorallia</taxon>
        <taxon>Actiniaria</taxon>
        <taxon>Aiptasiidae</taxon>
        <taxon>Exaiptasia</taxon>
    </lineage>
</organism>
<dbReference type="GO" id="GO:0005737">
    <property type="term" value="C:cytoplasm"/>
    <property type="evidence" value="ECO:0007669"/>
    <property type="project" value="TreeGrafter"/>
</dbReference>
<dbReference type="GeneID" id="110236706"/>
<sequence length="244" mass="28305">MEDERLVEWINPIYLDVGVVSDIRERFEDESEIELQDFLLEEKYDQVVKALRDSSLHWQTIGPANKRHYERACPDTTQAVLRELSDILKSTSMFKLLRTLTGLDLADTPLTAEEDDKVEDEQEEERPSPVNPRCRSEIRRWRHGSYTLVHDTDPEKAEYALDAMLFCGCEGWNSDQWGGFTSYLANEEDEELLSVHPLANSLALVYRDMDTLKFVKHVNYRSVNDSASSHTGQGFCDFHNVYYE</sequence>
<dbReference type="GO" id="GO:0031418">
    <property type="term" value="F:L-ascorbic acid binding"/>
    <property type="evidence" value="ECO:0007669"/>
    <property type="project" value="InterPro"/>
</dbReference>
<dbReference type="OMA" id="DTHENEY"/>
<evidence type="ECO:0000313" key="3">
    <source>
        <dbReference type="EnsemblMetazoa" id="XP_020897905.1"/>
    </source>
</evidence>
<dbReference type="GO" id="GO:0031543">
    <property type="term" value="F:peptidyl-proline dioxygenase activity"/>
    <property type="evidence" value="ECO:0007669"/>
    <property type="project" value="TreeGrafter"/>
</dbReference>
<dbReference type="OrthoDB" id="430522at2759"/>
<dbReference type="FunFam" id="2.60.120.620:FF:000034">
    <property type="entry name" value="2-oxoglutarate and iron-dependent oxygenase domain-containing 1"/>
    <property type="match status" value="1"/>
</dbReference>
<protein>
    <recommendedName>
        <fullName evidence="2">Oxoglutarate/iron-dependent oxygenase C-terminal degradation domain-containing protein</fullName>
    </recommendedName>
</protein>
<dbReference type="KEGG" id="epa:110236706"/>
<dbReference type="Pfam" id="PF10637">
    <property type="entry name" value="Ofd1_CTDD"/>
    <property type="match status" value="1"/>
</dbReference>
<reference evidence="3" key="1">
    <citation type="submission" date="2022-11" db="UniProtKB">
        <authorList>
            <consortium name="EnsemblMetazoa"/>
        </authorList>
    </citation>
    <scope>IDENTIFICATION</scope>
</reference>
<feature type="compositionally biased region" description="Acidic residues" evidence="1">
    <location>
        <begin position="112"/>
        <end position="124"/>
    </location>
</feature>
<feature type="region of interest" description="Disordered" evidence="1">
    <location>
        <begin position="111"/>
        <end position="133"/>
    </location>
</feature>
<accession>A0A913X2J3</accession>
<keyword evidence="4" id="KW-1185">Reference proteome</keyword>
<dbReference type="GO" id="GO:0006449">
    <property type="term" value="P:regulation of translational termination"/>
    <property type="evidence" value="ECO:0007669"/>
    <property type="project" value="TreeGrafter"/>
</dbReference>
<dbReference type="InterPro" id="IPR051842">
    <property type="entry name" value="uS12_prolyl_hydroxylase"/>
</dbReference>
<proteinExistence type="predicted"/>
<dbReference type="AlphaFoldDB" id="A0A913X2J3"/>